<name>A0A7H9BP86_PARPN</name>
<organism evidence="2 3">
    <name type="scientific">Paracoccus pantotrophus</name>
    <name type="common">Thiosphaera pantotropha</name>
    <dbReference type="NCBI Taxonomy" id="82367"/>
    <lineage>
        <taxon>Bacteria</taxon>
        <taxon>Pseudomonadati</taxon>
        <taxon>Pseudomonadota</taxon>
        <taxon>Alphaproteobacteria</taxon>
        <taxon>Rhodobacterales</taxon>
        <taxon>Paracoccaceae</taxon>
        <taxon>Paracoccus</taxon>
    </lineage>
</organism>
<feature type="chain" id="PRO_5028989960" description="Polyisoprenoid-binding protein YceI" evidence="1">
    <location>
        <begin position="35"/>
        <end position="178"/>
    </location>
</feature>
<dbReference type="AlphaFoldDB" id="A0A7H9BP86"/>
<dbReference type="Proteomes" id="UP000509322">
    <property type="component" value="Chromosome 1"/>
</dbReference>
<keyword evidence="1" id="KW-0732">Signal</keyword>
<dbReference type="EMBL" id="CP058689">
    <property type="protein sequence ID" value="QLH13124.1"/>
    <property type="molecule type" value="Genomic_DNA"/>
</dbReference>
<evidence type="ECO:0000313" key="3">
    <source>
        <dbReference type="Proteomes" id="UP000509322"/>
    </source>
</evidence>
<evidence type="ECO:0000256" key="1">
    <source>
        <dbReference type="SAM" id="SignalP"/>
    </source>
</evidence>
<evidence type="ECO:0008006" key="4">
    <source>
        <dbReference type="Google" id="ProtNLM"/>
    </source>
</evidence>
<gene>
    <name evidence="2" type="ORF">HYQ43_02135</name>
</gene>
<dbReference type="RefSeq" id="WP_179921545.1">
    <property type="nucleotide sequence ID" value="NZ_CP058689.1"/>
</dbReference>
<sequence>MNYDNFKESGALTTMLRSAIAAFGLLALAVPVMAAEPGGAASGTIAGEEIELSVWTEQSDFTSSSFSIYFRAPALRERGLGNLSLGAEWIGDLDGDFFSAEIDIPILDTDPYRIYRADLDDELSLTITSASHQGGVLAIAGQVEGVLTSVDRIALRNPDPDDTLSVSLTFEAVLGELQ</sequence>
<proteinExistence type="predicted"/>
<evidence type="ECO:0000313" key="2">
    <source>
        <dbReference type="EMBL" id="QLH13124.1"/>
    </source>
</evidence>
<reference evidence="2 3" key="1">
    <citation type="submission" date="2020-07" db="EMBL/GenBank/DDBJ databases">
        <title>The complete genome of Paracoccus pantotrophus ACCC 10489.</title>
        <authorList>
            <person name="Si Y."/>
        </authorList>
    </citation>
    <scope>NUCLEOTIDE SEQUENCE [LARGE SCALE GENOMIC DNA]</scope>
    <source>
        <strain evidence="2 3">ACCC10489</strain>
    </source>
</reference>
<protein>
    <recommendedName>
        <fullName evidence="4">Polyisoprenoid-binding protein YceI</fullName>
    </recommendedName>
</protein>
<accession>A0A7H9BP86</accession>
<feature type="signal peptide" evidence="1">
    <location>
        <begin position="1"/>
        <end position="34"/>
    </location>
</feature>